<evidence type="ECO:0000259" key="2">
    <source>
        <dbReference type="Pfam" id="PF25917"/>
    </source>
</evidence>
<proteinExistence type="predicted"/>
<dbReference type="Pfam" id="PF25917">
    <property type="entry name" value="BSH_RND"/>
    <property type="match status" value="1"/>
</dbReference>
<dbReference type="GO" id="GO:1990281">
    <property type="term" value="C:efflux pump complex"/>
    <property type="evidence" value="ECO:0007669"/>
    <property type="project" value="TreeGrafter"/>
</dbReference>
<dbReference type="Pfam" id="PF25989">
    <property type="entry name" value="YknX_C"/>
    <property type="match status" value="1"/>
</dbReference>
<dbReference type="Proteomes" id="UP000298460">
    <property type="component" value="Unassembled WGS sequence"/>
</dbReference>
<dbReference type="AlphaFoldDB" id="A0A4Z0R8X3"/>
<name>A0A4Z0R8X3_9FIRM</name>
<comment type="caution">
    <text evidence="4">The sequence shown here is derived from an EMBL/GenBank/DDBJ whole genome shotgun (WGS) entry which is preliminary data.</text>
</comment>
<evidence type="ECO:0000259" key="3">
    <source>
        <dbReference type="Pfam" id="PF25989"/>
    </source>
</evidence>
<keyword evidence="5" id="KW-1185">Reference proteome</keyword>
<feature type="domain" description="Multidrug resistance protein MdtA-like barrel-sandwich hybrid" evidence="2">
    <location>
        <begin position="81"/>
        <end position="268"/>
    </location>
</feature>
<protein>
    <submittedName>
        <fullName evidence="4">HlyD family efflux transporter periplasmic adaptor subunit</fullName>
    </submittedName>
</protein>
<evidence type="ECO:0000313" key="4">
    <source>
        <dbReference type="EMBL" id="TGE38593.1"/>
    </source>
</evidence>
<gene>
    <name evidence="4" type="ORF">E4K67_11770</name>
</gene>
<organism evidence="4 5">
    <name type="scientific">Desulfosporosinus fructosivorans</name>
    <dbReference type="NCBI Taxonomy" id="2018669"/>
    <lineage>
        <taxon>Bacteria</taxon>
        <taxon>Bacillati</taxon>
        <taxon>Bacillota</taxon>
        <taxon>Clostridia</taxon>
        <taxon>Eubacteriales</taxon>
        <taxon>Desulfitobacteriaceae</taxon>
        <taxon>Desulfosporosinus</taxon>
    </lineage>
</organism>
<reference evidence="4 5" key="1">
    <citation type="submission" date="2019-03" db="EMBL/GenBank/DDBJ databases">
        <title>Draft Genome Sequence of Desulfosporosinus fructosivorans Strain 63.6F, Isolated from Marine Sediment in the Baltic Sea.</title>
        <authorList>
            <person name="Hausmann B."/>
            <person name="Vandieken V."/>
            <person name="Pjevac P."/>
            <person name="Schreck K."/>
            <person name="Herbold C.W."/>
            <person name="Loy A."/>
        </authorList>
    </citation>
    <scope>NUCLEOTIDE SEQUENCE [LARGE SCALE GENOMIC DNA]</scope>
    <source>
        <strain evidence="4 5">63.6F</strain>
    </source>
</reference>
<dbReference type="OrthoDB" id="11589at2"/>
<dbReference type="Gene3D" id="2.40.50.100">
    <property type="match status" value="1"/>
</dbReference>
<feature type="coiled-coil region" evidence="1">
    <location>
        <begin position="107"/>
        <end position="167"/>
    </location>
</feature>
<dbReference type="InterPro" id="IPR058637">
    <property type="entry name" value="YknX-like_C"/>
</dbReference>
<sequence>MALEKSKFKLTPKTFKLPKFKHRKLIIMGGLAVLVLIYVVVSNAQPLSTGVVTLHPQNFSKGFTEEGEIIAAQEWPIFNPVEGKLQTLKVQNGDTVKKGQVLFEIGTSDLNYQLEALKAQVQSLEGQRLQSYKSPNAAQVAQQNLMIQQAEKDAQIEELNLKRMKALYDSGSISLVQYEEAQSTFDKAKNILEQQKYGLQLIYEQSEASQGTEMYYNNQKNALQAQTDQLIDKISKAKVVALQDGLVKDLTLKEGNLVPLGQQILTVFVSGGYKLESYVLASDALDIKVGSTVQVIQATSAGNKSLTGKVEAVAVSAIERISPLGLKENRVKVTILLTESSPVVVLGSNVDVKYTTLEVLDKLLIPKTALFPYQQGEAVWVVEQGKAKIQPVKKGQENDNQVIIEQGLTDGSIIIEDPNLTGLKEGKRIKSIL</sequence>
<dbReference type="SUPFAM" id="SSF111369">
    <property type="entry name" value="HlyD-like secretion proteins"/>
    <property type="match status" value="1"/>
</dbReference>
<evidence type="ECO:0000313" key="5">
    <source>
        <dbReference type="Proteomes" id="UP000298460"/>
    </source>
</evidence>
<dbReference type="InterPro" id="IPR058625">
    <property type="entry name" value="MdtA-like_BSH"/>
</dbReference>
<dbReference type="EMBL" id="SPQQ01000003">
    <property type="protein sequence ID" value="TGE38593.1"/>
    <property type="molecule type" value="Genomic_DNA"/>
</dbReference>
<dbReference type="RefSeq" id="WP_135546795.1">
    <property type="nucleotide sequence ID" value="NZ_SPQQ01000003.1"/>
</dbReference>
<evidence type="ECO:0000256" key="1">
    <source>
        <dbReference type="SAM" id="Coils"/>
    </source>
</evidence>
<accession>A0A4Z0R8X3</accession>
<dbReference type="PANTHER" id="PTHR30469">
    <property type="entry name" value="MULTIDRUG RESISTANCE PROTEIN MDTA"/>
    <property type="match status" value="1"/>
</dbReference>
<dbReference type="GO" id="GO:0015562">
    <property type="term" value="F:efflux transmembrane transporter activity"/>
    <property type="evidence" value="ECO:0007669"/>
    <property type="project" value="TreeGrafter"/>
</dbReference>
<dbReference type="PANTHER" id="PTHR30469:SF15">
    <property type="entry name" value="HLYD FAMILY OF SECRETION PROTEINS"/>
    <property type="match status" value="1"/>
</dbReference>
<dbReference type="Gene3D" id="2.40.420.20">
    <property type="match status" value="1"/>
</dbReference>
<feature type="domain" description="YknX-like C-terminal permuted SH3-like" evidence="3">
    <location>
        <begin position="364"/>
        <end position="430"/>
    </location>
</feature>
<dbReference type="Gene3D" id="1.10.287.470">
    <property type="entry name" value="Helix hairpin bin"/>
    <property type="match status" value="1"/>
</dbReference>
<keyword evidence="1" id="KW-0175">Coiled coil</keyword>